<comment type="caution">
    <text evidence="15">The sequence shown here is derived from an EMBL/GenBank/DDBJ whole genome shotgun (WGS) entry which is preliminary data.</text>
</comment>
<evidence type="ECO:0000256" key="12">
    <source>
        <dbReference type="ARBA" id="ARBA00023136"/>
    </source>
</evidence>
<keyword evidence="16" id="KW-1185">Reference proteome</keyword>
<evidence type="ECO:0008006" key="17">
    <source>
        <dbReference type="Google" id="ProtNLM"/>
    </source>
</evidence>
<dbReference type="SUPFAM" id="SSF48264">
    <property type="entry name" value="Cytochrome P450"/>
    <property type="match status" value="1"/>
</dbReference>
<name>A0ABR3ESZ8_9AGAR</name>
<proteinExistence type="inferred from homology"/>
<evidence type="ECO:0000256" key="4">
    <source>
        <dbReference type="ARBA" id="ARBA00010617"/>
    </source>
</evidence>
<dbReference type="InterPro" id="IPR001128">
    <property type="entry name" value="Cyt_P450"/>
</dbReference>
<dbReference type="PANTHER" id="PTHR24305:SF166">
    <property type="entry name" value="CYTOCHROME P450 12A4, MITOCHONDRIAL-RELATED"/>
    <property type="match status" value="1"/>
</dbReference>
<sequence length="578" mass="65905">MEKWGLLSEQARLAFSAAALGLFNHWVMKRYEPPREKIFHVVFALLVQPAILGWVVYKDDPQAFSVPSVIVNGYCAFYLTLATSIVLYRVSPIHPLAKIPGPVAFRTTKLWRTYICAKGKQQFVLKELHDHYGPIVRTGPNEVSVNDLDSLKAVLGNLPKGQGYLARKRPGDRVGLFFLEGDEHRQRRKQWEKGFSQESIKEYEPMMKRRANLLAEKLAKLGTGGSQVDMALWLGYYAFDFMADMVFDGGSELLENESDYLGHWHLLKSRMAAVEPVTHIPWISSVPFTLEFLSPEAKRFREMALFWANRRMANGPETRDLWYHLVRNFPSNIQIEPTLNGNVQFEHTDSDSKPDVREVIGDAVLAIVAGSDTTASAIASTLWCLAAHPESYKRLMKELDEQYPRDSDPLDASRYSNMKYLTACINESLRVLPPVPSSGPRVVPKGTGGTMISGHFIPEGTQIYVPPYCVHRNPDHFYPRPDDFVPERWLSDDSERVDEDMSRSRIHRADAFIPFSYGSKNCVGKSVARREMIVVLVLLLHKFEFRFGDGFDWRSWPDTQRDAFVVEPAPLKMTMNLR</sequence>
<evidence type="ECO:0000256" key="1">
    <source>
        <dbReference type="ARBA" id="ARBA00001971"/>
    </source>
</evidence>
<dbReference type="PRINTS" id="PR00385">
    <property type="entry name" value="P450"/>
</dbReference>
<keyword evidence="10 13" id="KW-0408">Iron</keyword>
<evidence type="ECO:0000256" key="13">
    <source>
        <dbReference type="RuleBase" id="RU000461"/>
    </source>
</evidence>
<feature type="transmembrane region" description="Helical" evidence="14">
    <location>
        <begin position="38"/>
        <end position="57"/>
    </location>
</feature>
<dbReference type="InterPro" id="IPR036396">
    <property type="entry name" value="Cyt_P450_sf"/>
</dbReference>
<protein>
    <recommendedName>
        <fullName evidence="17">Cytochrome P450</fullName>
    </recommendedName>
</protein>
<evidence type="ECO:0000313" key="15">
    <source>
        <dbReference type="EMBL" id="KAL0566006.1"/>
    </source>
</evidence>
<keyword evidence="5 13" id="KW-0349">Heme</keyword>
<organism evidence="15 16">
    <name type="scientific">Marasmius crinis-equi</name>
    <dbReference type="NCBI Taxonomy" id="585013"/>
    <lineage>
        <taxon>Eukaryota</taxon>
        <taxon>Fungi</taxon>
        <taxon>Dikarya</taxon>
        <taxon>Basidiomycota</taxon>
        <taxon>Agaricomycotina</taxon>
        <taxon>Agaricomycetes</taxon>
        <taxon>Agaricomycetidae</taxon>
        <taxon>Agaricales</taxon>
        <taxon>Marasmiineae</taxon>
        <taxon>Marasmiaceae</taxon>
        <taxon>Marasmius</taxon>
    </lineage>
</organism>
<gene>
    <name evidence="15" type="ORF">V5O48_016011</name>
</gene>
<feature type="transmembrane region" description="Helical" evidence="14">
    <location>
        <begin position="69"/>
        <end position="88"/>
    </location>
</feature>
<keyword evidence="7 13" id="KW-0479">Metal-binding</keyword>
<dbReference type="CDD" id="cd11061">
    <property type="entry name" value="CYP67-like"/>
    <property type="match status" value="1"/>
</dbReference>
<comment type="cofactor">
    <cofactor evidence="1">
        <name>heme</name>
        <dbReference type="ChEBI" id="CHEBI:30413"/>
    </cofactor>
</comment>
<comment type="pathway">
    <text evidence="3">Secondary metabolite biosynthesis; terpenoid biosynthesis.</text>
</comment>
<keyword evidence="8 14" id="KW-1133">Transmembrane helix</keyword>
<keyword evidence="11 13" id="KW-0503">Monooxygenase</keyword>
<evidence type="ECO:0000256" key="5">
    <source>
        <dbReference type="ARBA" id="ARBA00022617"/>
    </source>
</evidence>
<dbReference type="PANTHER" id="PTHR24305">
    <property type="entry name" value="CYTOCHROME P450"/>
    <property type="match status" value="1"/>
</dbReference>
<evidence type="ECO:0000256" key="8">
    <source>
        <dbReference type="ARBA" id="ARBA00022989"/>
    </source>
</evidence>
<dbReference type="PROSITE" id="PS00086">
    <property type="entry name" value="CYTOCHROME_P450"/>
    <property type="match status" value="1"/>
</dbReference>
<dbReference type="EMBL" id="JBAHYK010002045">
    <property type="protein sequence ID" value="KAL0566006.1"/>
    <property type="molecule type" value="Genomic_DNA"/>
</dbReference>
<evidence type="ECO:0000256" key="9">
    <source>
        <dbReference type="ARBA" id="ARBA00023002"/>
    </source>
</evidence>
<keyword evidence="6 14" id="KW-0812">Transmembrane</keyword>
<comment type="subcellular location">
    <subcellularLocation>
        <location evidence="2">Membrane</location>
    </subcellularLocation>
</comment>
<dbReference type="InterPro" id="IPR050121">
    <property type="entry name" value="Cytochrome_P450_monoxygenase"/>
</dbReference>
<keyword evidence="9 13" id="KW-0560">Oxidoreductase</keyword>
<evidence type="ECO:0000256" key="14">
    <source>
        <dbReference type="SAM" id="Phobius"/>
    </source>
</evidence>
<evidence type="ECO:0000256" key="11">
    <source>
        <dbReference type="ARBA" id="ARBA00023033"/>
    </source>
</evidence>
<dbReference type="InterPro" id="IPR002401">
    <property type="entry name" value="Cyt_P450_E_grp-I"/>
</dbReference>
<evidence type="ECO:0000256" key="10">
    <source>
        <dbReference type="ARBA" id="ARBA00023004"/>
    </source>
</evidence>
<comment type="similarity">
    <text evidence="4 13">Belongs to the cytochrome P450 family.</text>
</comment>
<reference evidence="15 16" key="1">
    <citation type="submission" date="2024-02" db="EMBL/GenBank/DDBJ databases">
        <title>A draft genome for the cacao thread blight pathogen Marasmius crinis-equi.</title>
        <authorList>
            <person name="Cohen S.P."/>
            <person name="Baruah I.K."/>
            <person name="Amoako-Attah I."/>
            <person name="Bukari Y."/>
            <person name="Meinhardt L.W."/>
            <person name="Bailey B.A."/>
        </authorList>
    </citation>
    <scope>NUCLEOTIDE SEQUENCE [LARGE SCALE GENOMIC DNA]</scope>
    <source>
        <strain evidence="15 16">GH-76</strain>
    </source>
</reference>
<keyword evidence="12 14" id="KW-0472">Membrane</keyword>
<evidence type="ECO:0000313" key="16">
    <source>
        <dbReference type="Proteomes" id="UP001465976"/>
    </source>
</evidence>
<dbReference type="InterPro" id="IPR017972">
    <property type="entry name" value="Cyt_P450_CS"/>
</dbReference>
<dbReference type="PRINTS" id="PR00463">
    <property type="entry name" value="EP450I"/>
</dbReference>
<dbReference type="Proteomes" id="UP001465976">
    <property type="component" value="Unassembled WGS sequence"/>
</dbReference>
<evidence type="ECO:0000256" key="2">
    <source>
        <dbReference type="ARBA" id="ARBA00004370"/>
    </source>
</evidence>
<dbReference type="Gene3D" id="1.10.630.10">
    <property type="entry name" value="Cytochrome P450"/>
    <property type="match status" value="1"/>
</dbReference>
<evidence type="ECO:0000256" key="3">
    <source>
        <dbReference type="ARBA" id="ARBA00004721"/>
    </source>
</evidence>
<evidence type="ECO:0000256" key="7">
    <source>
        <dbReference type="ARBA" id="ARBA00022723"/>
    </source>
</evidence>
<dbReference type="Pfam" id="PF00067">
    <property type="entry name" value="p450"/>
    <property type="match status" value="1"/>
</dbReference>
<accession>A0ABR3ESZ8</accession>
<evidence type="ECO:0000256" key="6">
    <source>
        <dbReference type="ARBA" id="ARBA00022692"/>
    </source>
</evidence>